<organism evidence="3 4">
    <name type="scientific">Cuneatibacter caecimuris</name>
    <dbReference type="NCBI Taxonomy" id="1796618"/>
    <lineage>
        <taxon>Bacteria</taxon>
        <taxon>Bacillati</taxon>
        <taxon>Bacillota</taxon>
        <taxon>Clostridia</taxon>
        <taxon>Lachnospirales</taxon>
        <taxon>Lachnospiraceae</taxon>
        <taxon>Cuneatibacter</taxon>
    </lineage>
</organism>
<evidence type="ECO:0000313" key="4">
    <source>
        <dbReference type="Proteomes" id="UP000292927"/>
    </source>
</evidence>
<keyword evidence="1" id="KW-0812">Transmembrane</keyword>
<dbReference type="Proteomes" id="UP000292927">
    <property type="component" value="Unassembled WGS sequence"/>
</dbReference>
<comment type="caution">
    <text evidence="3">The sequence shown here is derived from an EMBL/GenBank/DDBJ whole genome shotgun (WGS) entry which is preliminary data.</text>
</comment>
<reference evidence="3 4" key="1">
    <citation type="submission" date="2019-02" db="EMBL/GenBank/DDBJ databases">
        <title>Genomic Encyclopedia of Type Strains, Phase IV (KMG-IV): sequencing the most valuable type-strain genomes for metagenomic binning, comparative biology and taxonomic classification.</title>
        <authorList>
            <person name="Goeker M."/>
        </authorList>
    </citation>
    <scope>NUCLEOTIDE SEQUENCE [LARGE SCALE GENOMIC DNA]</scope>
    <source>
        <strain evidence="3 4">DSM 29486</strain>
    </source>
</reference>
<evidence type="ECO:0000256" key="1">
    <source>
        <dbReference type="SAM" id="Phobius"/>
    </source>
</evidence>
<evidence type="ECO:0000313" key="3">
    <source>
        <dbReference type="EMBL" id="RZS94403.1"/>
    </source>
</evidence>
<keyword evidence="1" id="KW-0472">Membrane</keyword>
<dbReference type="RefSeq" id="WP_130435517.1">
    <property type="nucleotide sequence ID" value="NZ_SGXF01000004.1"/>
</dbReference>
<dbReference type="Pfam" id="PF19701">
    <property type="entry name" value="DUF6199"/>
    <property type="match status" value="1"/>
</dbReference>
<accession>A0A4Q7P3A3</accession>
<name>A0A4Q7P3A3_9FIRM</name>
<evidence type="ECO:0000259" key="2">
    <source>
        <dbReference type="Pfam" id="PF19701"/>
    </source>
</evidence>
<gene>
    <name evidence="3" type="ORF">EV209_2245</name>
</gene>
<dbReference type="AlphaFoldDB" id="A0A4Q7P3A3"/>
<feature type="transmembrane region" description="Helical" evidence="1">
    <location>
        <begin position="42"/>
        <end position="67"/>
    </location>
</feature>
<feature type="domain" description="DUF6199" evidence="2">
    <location>
        <begin position="7"/>
        <end position="64"/>
    </location>
</feature>
<proteinExistence type="predicted"/>
<protein>
    <recommendedName>
        <fullName evidence="2">DUF6199 domain-containing protein</fullName>
    </recommendedName>
</protein>
<dbReference type="OrthoDB" id="1956087at2"/>
<keyword evidence="4" id="KW-1185">Reference proteome</keyword>
<keyword evidence="1" id="KW-1133">Transmembrane helix</keyword>
<dbReference type="InterPro" id="IPR045679">
    <property type="entry name" value="DUF6199"/>
</dbReference>
<sequence length="69" mass="7682">MLYMIAAFVFLVLGLVFLLKPDLVWHITEEWKSYSSGDPSNLYLLSVRIGGVFLLIIAVAAAIIPFLPD</sequence>
<dbReference type="EMBL" id="SGXF01000004">
    <property type="protein sequence ID" value="RZS94403.1"/>
    <property type="molecule type" value="Genomic_DNA"/>
</dbReference>